<dbReference type="EMBL" id="CAUYUE010000002">
    <property type="protein sequence ID" value="CAK0742717.1"/>
    <property type="molecule type" value="Genomic_DNA"/>
</dbReference>
<dbReference type="GO" id="GO:0016491">
    <property type="term" value="F:oxidoreductase activity"/>
    <property type="evidence" value="ECO:0007669"/>
    <property type="project" value="InterPro"/>
</dbReference>
<dbReference type="AlphaFoldDB" id="A0AAV1HTZ9"/>
<keyword evidence="3" id="KW-1185">Reference proteome</keyword>
<dbReference type="CDD" id="cd00322">
    <property type="entry name" value="FNR_like"/>
    <property type="match status" value="1"/>
</dbReference>
<dbReference type="SUPFAM" id="SSF63380">
    <property type="entry name" value="Riboflavin synthase domain-like"/>
    <property type="match status" value="1"/>
</dbReference>
<dbReference type="SUPFAM" id="SSF52343">
    <property type="entry name" value="Ferredoxin reductase-like, C-terminal NADP-linked domain"/>
    <property type="match status" value="1"/>
</dbReference>
<protein>
    <recommendedName>
        <fullName evidence="1">Oxidoreductase FAD/NAD(P)-binding domain-containing protein</fullName>
    </recommendedName>
</protein>
<gene>
    <name evidence="2" type="ORF">CVIRNUC_001416</name>
</gene>
<reference evidence="2 3" key="1">
    <citation type="submission" date="2023-10" db="EMBL/GenBank/DDBJ databases">
        <authorList>
            <person name="Maclean D."/>
            <person name="Macfadyen A."/>
        </authorList>
    </citation>
    <scope>NUCLEOTIDE SEQUENCE [LARGE SCALE GENOMIC DNA]</scope>
</reference>
<comment type="caution">
    <text evidence="2">The sequence shown here is derived from an EMBL/GenBank/DDBJ whole genome shotgun (WGS) entry which is preliminary data.</text>
</comment>
<dbReference type="InterPro" id="IPR017938">
    <property type="entry name" value="Riboflavin_synthase-like_b-brl"/>
</dbReference>
<dbReference type="InterPro" id="IPR001433">
    <property type="entry name" value="OxRdtase_FAD/NAD-bd"/>
</dbReference>
<proteinExistence type="predicted"/>
<evidence type="ECO:0000259" key="1">
    <source>
        <dbReference type="Pfam" id="PF00175"/>
    </source>
</evidence>
<evidence type="ECO:0000313" key="2">
    <source>
        <dbReference type="EMBL" id="CAK0742717.1"/>
    </source>
</evidence>
<organism evidence="2 3">
    <name type="scientific">Coccomyxa viridis</name>
    <dbReference type="NCBI Taxonomy" id="1274662"/>
    <lineage>
        <taxon>Eukaryota</taxon>
        <taxon>Viridiplantae</taxon>
        <taxon>Chlorophyta</taxon>
        <taxon>core chlorophytes</taxon>
        <taxon>Trebouxiophyceae</taxon>
        <taxon>Trebouxiophyceae incertae sedis</taxon>
        <taxon>Coccomyxaceae</taxon>
        <taxon>Coccomyxa</taxon>
    </lineage>
</organism>
<dbReference type="PANTHER" id="PTHR47215">
    <property type="match status" value="1"/>
</dbReference>
<accession>A0AAV1HTZ9</accession>
<dbReference type="Gene3D" id="3.40.50.80">
    <property type="entry name" value="Nucleotide-binding domain of ferredoxin-NADP reductase (FNR) module"/>
    <property type="match status" value="1"/>
</dbReference>
<evidence type="ECO:0000313" key="3">
    <source>
        <dbReference type="Proteomes" id="UP001314263"/>
    </source>
</evidence>
<feature type="domain" description="Oxidoreductase FAD/NAD(P)-binding" evidence="1">
    <location>
        <begin position="89"/>
        <end position="185"/>
    </location>
</feature>
<dbReference type="PANTHER" id="PTHR47215:SF1">
    <property type="entry name" value="F9L1.8 PROTEIN"/>
    <property type="match status" value="1"/>
</dbReference>
<dbReference type="Gene3D" id="2.40.30.10">
    <property type="entry name" value="Translation factors"/>
    <property type="match status" value="1"/>
</dbReference>
<sequence length="202" mass="21743">MGPLAKEYTKGGQYFQIKVGDSKPAYYVIASAPATGQPLEVIVKNQGDTAEILCDSKPGAEIDVSPVMGKGFPIEKAPPSKIPYLFIFATGTGVGGIKALIESDALKARERQLTRLYYGTFNPDMTAYKALIPEWEASGVEVKDVYSGFGQGYVQDAFQKDAPITDGEHTGIILCGQPEMGEAVKAIVEKQGVKEDLILTNF</sequence>
<dbReference type="Proteomes" id="UP001314263">
    <property type="component" value="Unassembled WGS sequence"/>
</dbReference>
<dbReference type="Pfam" id="PF00175">
    <property type="entry name" value="NAD_binding_1"/>
    <property type="match status" value="1"/>
</dbReference>
<dbReference type="InterPro" id="IPR039261">
    <property type="entry name" value="FNR_nucleotide-bd"/>
</dbReference>
<name>A0AAV1HTZ9_9CHLO</name>